<comment type="similarity">
    <text evidence="1">Belongs to the SIMIBI class G3E GTPase family. HypB/HupM subfamily.</text>
</comment>
<dbReference type="CDD" id="cd05390">
    <property type="entry name" value="HypB"/>
    <property type="match status" value="1"/>
</dbReference>
<evidence type="ECO:0000256" key="6">
    <source>
        <dbReference type="ARBA" id="ARBA00022833"/>
    </source>
</evidence>
<evidence type="ECO:0000259" key="8">
    <source>
        <dbReference type="Pfam" id="PF02492"/>
    </source>
</evidence>
<dbReference type="InterPro" id="IPR003495">
    <property type="entry name" value="CobW/HypB/UreG_nucleotide-bd"/>
</dbReference>
<dbReference type="PANTHER" id="PTHR30134:SF2">
    <property type="entry name" value="HYDROGENASE MATURATION FACTOR HYPB"/>
    <property type="match status" value="1"/>
</dbReference>
<dbReference type="AlphaFoldDB" id="A0A0K2SHI9"/>
<proteinExistence type="inferred from homology"/>
<dbReference type="GO" id="GO:0005525">
    <property type="term" value="F:GTP binding"/>
    <property type="evidence" value="ECO:0007669"/>
    <property type="project" value="UniProtKB-KW"/>
</dbReference>
<accession>A0A0K2SHI9</accession>
<keyword evidence="2" id="KW-0533">Nickel</keyword>
<dbReference type="NCBIfam" id="TIGR00073">
    <property type="entry name" value="hypB"/>
    <property type="match status" value="1"/>
</dbReference>
<dbReference type="InterPro" id="IPR004392">
    <property type="entry name" value="Hyd_mat_HypB"/>
</dbReference>
<evidence type="ECO:0000256" key="1">
    <source>
        <dbReference type="ARBA" id="ARBA00006211"/>
    </source>
</evidence>
<evidence type="ECO:0000313" key="10">
    <source>
        <dbReference type="Proteomes" id="UP000065807"/>
    </source>
</evidence>
<evidence type="ECO:0000256" key="5">
    <source>
        <dbReference type="ARBA" id="ARBA00022801"/>
    </source>
</evidence>
<evidence type="ECO:0000256" key="3">
    <source>
        <dbReference type="ARBA" id="ARBA00022723"/>
    </source>
</evidence>
<dbReference type="Proteomes" id="UP000065807">
    <property type="component" value="Chromosome"/>
</dbReference>
<gene>
    <name evidence="9" type="ORF">LIP_0645</name>
</gene>
<dbReference type="SUPFAM" id="SSF52540">
    <property type="entry name" value="P-loop containing nucleoside triphosphate hydrolases"/>
    <property type="match status" value="1"/>
</dbReference>
<reference evidence="10" key="1">
    <citation type="submission" date="2015-07" db="EMBL/GenBank/DDBJ databases">
        <title>Complete genome sequence and phylogenetic analysis of Limnochorda pilosa.</title>
        <authorList>
            <person name="Watanabe M."/>
            <person name="Kojima H."/>
            <person name="Fukui M."/>
        </authorList>
    </citation>
    <scope>NUCLEOTIDE SEQUENCE [LARGE SCALE GENOMIC DNA]</scope>
    <source>
        <strain evidence="10">HC45</strain>
    </source>
</reference>
<dbReference type="STRING" id="1555112.LIP_0645"/>
<keyword evidence="10" id="KW-1185">Reference proteome</keyword>
<evidence type="ECO:0000256" key="2">
    <source>
        <dbReference type="ARBA" id="ARBA00022596"/>
    </source>
</evidence>
<organism evidence="9 10">
    <name type="scientific">Limnochorda pilosa</name>
    <dbReference type="NCBI Taxonomy" id="1555112"/>
    <lineage>
        <taxon>Bacteria</taxon>
        <taxon>Bacillati</taxon>
        <taxon>Bacillota</taxon>
        <taxon>Limnochordia</taxon>
        <taxon>Limnochordales</taxon>
        <taxon>Limnochordaceae</taxon>
        <taxon>Limnochorda</taxon>
    </lineage>
</organism>
<dbReference type="GO" id="GO:0003924">
    <property type="term" value="F:GTPase activity"/>
    <property type="evidence" value="ECO:0007669"/>
    <property type="project" value="InterPro"/>
</dbReference>
<reference evidence="10" key="2">
    <citation type="journal article" date="2016" name="Int. J. Syst. Evol. Microbiol.">
        <title>Complete genome sequence and cell structure of Limnochorda pilosa, a Gram-negative spore-former within the phylum Firmicutes.</title>
        <authorList>
            <person name="Watanabe M."/>
            <person name="Kojima H."/>
            <person name="Fukui M."/>
        </authorList>
    </citation>
    <scope>NUCLEOTIDE SEQUENCE [LARGE SCALE GENOMIC DNA]</scope>
    <source>
        <strain evidence="10">HC45</strain>
    </source>
</reference>
<dbReference type="OrthoDB" id="9802035at2"/>
<protein>
    <submittedName>
        <fullName evidence="9">Hydantoin utilization protein A</fullName>
    </submittedName>
</protein>
<dbReference type="PIRSF" id="PIRSF005624">
    <property type="entry name" value="Ni-bind_GTPase"/>
    <property type="match status" value="1"/>
</dbReference>
<dbReference type="InterPro" id="IPR027417">
    <property type="entry name" value="P-loop_NTPase"/>
</dbReference>
<name>A0A0K2SHI9_LIMPI</name>
<dbReference type="EMBL" id="AP014924">
    <property type="protein sequence ID" value="BAS26502.1"/>
    <property type="molecule type" value="Genomic_DNA"/>
</dbReference>
<evidence type="ECO:0000256" key="4">
    <source>
        <dbReference type="ARBA" id="ARBA00022741"/>
    </source>
</evidence>
<dbReference type="RefSeq" id="WP_068134127.1">
    <property type="nucleotide sequence ID" value="NZ_AP014924.1"/>
</dbReference>
<dbReference type="Gene3D" id="3.40.50.300">
    <property type="entry name" value="P-loop containing nucleotide triphosphate hydrolases"/>
    <property type="match status" value="1"/>
</dbReference>
<keyword evidence="4" id="KW-0547">Nucleotide-binding</keyword>
<sequence>MKTRVEMGQKVLSRNDELASGLRRRWEDRGVFCVNLVSSPGSGKTTLLERTLERLRERVRAAVLVGDVQTENDANRLRATGVPVCQIVTGGTCHLEAEMVGRHLEKVDDPDLQLLFIENVGNLVCPASYDLGEDARVVLLSTVEGDDKPQKYPGIFRRSQAFVLTKSDLLGLTDFDPDRAEAHARALNPAIETFRTSARTGEGLDAWCTWLEEGVHAKRARAAERA</sequence>
<dbReference type="GO" id="GO:0051604">
    <property type="term" value="P:protein maturation"/>
    <property type="evidence" value="ECO:0007669"/>
    <property type="project" value="InterPro"/>
</dbReference>
<dbReference type="GO" id="GO:0008270">
    <property type="term" value="F:zinc ion binding"/>
    <property type="evidence" value="ECO:0007669"/>
    <property type="project" value="TreeGrafter"/>
</dbReference>
<feature type="domain" description="CobW/HypB/UreG nucleotide-binding" evidence="8">
    <location>
        <begin position="34"/>
        <end position="193"/>
    </location>
</feature>
<keyword evidence="5" id="KW-0378">Hydrolase</keyword>
<dbReference type="KEGG" id="lpil:LIP_0645"/>
<evidence type="ECO:0000256" key="7">
    <source>
        <dbReference type="ARBA" id="ARBA00023134"/>
    </source>
</evidence>
<dbReference type="Pfam" id="PF02492">
    <property type="entry name" value="cobW"/>
    <property type="match status" value="1"/>
</dbReference>
<evidence type="ECO:0000313" key="9">
    <source>
        <dbReference type="EMBL" id="BAS26502.1"/>
    </source>
</evidence>
<dbReference type="PANTHER" id="PTHR30134">
    <property type="entry name" value="HYDROGENASE PROTEIN ASSEMBLY PROTEIN, NICKEL CHAPERONE"/>
    <property type="match status" value="1"/>
</dbReference>
<dbReference type="PATRIC" id="fig|1555112.3.peg.674"/>
<keyword evidence="7" id="KW-0342">GTP-binding</keyword>
<keyword evidence="3" id="KW-0479">Metal-binding</keyword>
<keyword evidence="6" id="KW-0862">Zinc</keyword>
<dbReference type="GO" id="GO:0016151">
    <property type="term" value="F:nickel cation binding"/>
    <property type="evidence" value="ECO:0007669"/>
    <property type="project" value="InterPro"/>
</dbReference>